<comment type="caution">
    <text evidence="2">The sequence shown here is derived from an EMBL/GenBank/DDBJ whole genome shotgun (WGS) entry which is preliminary data.</text>
</comment>
<evidence type="ECO:0000313" key="3">
    <source>
        <dbReference type="Proteomes" id="UP000293764"/>
    </source>
</evidence>
<sequence length="314" mass="33199">MTHSDDFSRDLLDRIDAVRPALTVDTTRVVSRARRRRATTRTSAGLAVTLVLAGTGWALALQPWQSPDVVPAGNGVLRVAGEDGADPDPDPSEDLSLVDVVPVDPGWPDAPYWHTIWESTDAAGEVERMEFWAGHTEPGLLVFDDDLANASGVGPGAWGNLLIDGAWVLIGWDALYALPTEPVALEAVIRGSVEPDRGVGTDDDKVVSMARDLLLRTPASPALRTALWTVMAAQPSSSVTPGVSDAAGRTGSLFEHTDALGGTFVMVFDPVDGRLLEERGLDGAHATMVEEGPATDTPIEPTLESSGCTAWATC</sequence>
<feature type="transmembrane region" description="Helical" evidence="1">
    <location>
        <begin position="44"/>
        <end position="64"/>
    </location>
</feature>
<organism evidence="2 3">
    <name type="scientific">Pengzhenrongella frigida</name>
    <dbReference type="NCBI Taxonomy" id="1259133"/>
    <lineage>
        <taxon>Bacteria</taxon>
        <taxon>Bacillati</taxon>
        <taxon>Actinomycetota</taxon>
        <taxon>Actinomycetes</taxon>
        <taxon>Micrococcales</taxon>
        <taxon>Pengzhenrongella</taxon>
    </lineage>
</organism>
<proteinExistence type="predicted"/>
<accession>A0A4Q5N0S4</accession>
<dbReference type="Proteomes" id="UP000293764">
    <property type="component" value="Unassembled WGS sequence"/>
</dbReference>
<evidence type="ECO:0000313" key="2">
    <source>
        <dbReference type="EMBL" id="RYV51640.1"/>
    </source>
</evidence>
<keyword evidence="1" id="KW-0472">Membrane</keyword>
<dbReference type="EMBL" id="SDWW01000013">
    <property type="protein sequence ID" value="RYV51640.1"/>
    <property type="molecule type" value="Genomic_DNA"/>
</dbReference>
<dbReference type="OrthoDB" id="4829420at2"/>
<keyword evidence="3" id="KW-1185">Reference proteome</keyword>
<gene>
    <name evidence="2" type="ORF">EUA98_06970</name>
</gene>
<keyword evidence="1" id="KW-0812">Transmembrane</keyword>
<protein>
    <submittedName>
        <fullName evidence="2">Uncharacterized protein</fullName>
    </submittedName>
</protein>
<keyword evidence="1" id="KW-1133">Transmembrane helix</keyword>
<name>A0A4Q5N0S4_9MICO</name>
<dbReference type="RefSeq" id="WP_130101957.1">
    <property type="nucleotide sequence ID" value="NZ_SDWW01000013.1"/>
</dbReference>
<dbReference type="AlphaFoldDB" id="A0A4Q5N0S4"/>
<evidence type="ECO:0000256" key="1">
    <source>
        <dbReference type="SAM" id="Phobius"/>
    </source>
</evidence>
<reference evidence="2 3" key="1">
    <citation type="submission" date="2019-01" db="EMBL/GenBank/DDBJ databases">
        <title>Novel species of Cellulomonas.</title>
        <authorList>
            <person name="Liu Q."/>
            <person name="Xin Y.-H."/>
        </authorList>
    </citation>
    <scope>NUCLEOTIDE SEQUENCE [LARGE SCALE GENOMIC DNA]</scope>
    <source>
        <strain evidence="2 3">HLT2-17</strain>
    </source>
</reference>